<dbReference type="EMBL" id="MT512051">
    <property type="protein sequence ID" value="QLI49062.1"/>
    <property type="molecule type" value="mRNA"/>
</dbReference>
<dbReference type="Gene3D" id="3.90.180.10">
    <property type="entry name" value="Medium-chain alcohol dehydrogenases, catalytic domain"/>
    <property type="match status" value="1"/>
</dbReference>
<dbReference type="InterPro" id="IPR036291">
    <property type="entry name" value="NAD(P)-bd_dom_sf"/>
</dbReference>
<dbReference type="SMR" id="A0A7D5Q548"/>
<dbReference type="Pfam" id="PF16884">
    <property type="entry name" value="ADH_N_2"/>
    <property type="match status" value="1"/>
</dbReference>
<dbReference type="PANTHER" id="PTHR43205:SF80">
    <property type="entry name" value="2-ALKENAL REDUCTASE (NADP(+)-DEPENDENT)-LIKE"/>
    <property type="match status" value="1"/>
</dbReference>
<name>A0A7D5Q548_GLOSU</name>
<dbReference type="Pfam" id="PF00107">
    <property type="entry name" value="ADH_zinc_N"/>
    <property type="match status" value="1"/>
</dbReference>
<dbReference type="InterPro" id="IPR013149">
    <property type="entry name" value="ADH-like_C"/>
</dbReference>
<dbReference type="AlphaFoldDB" id="A0A7D5Q548"/>
<evidence type="ECO:0000259" key="3">
    <source>
        <dbReference type="SMART" id="SM00829"/>
    </source>
</evidence>
<dbReference type="FunFam" id="3.40.50.720:FF:000121">
    <property type="entry name" value="Prostaglandin reductase 2"/>
    <property type="match status" value="1"/>
</dbReference>
<dbReference type="GO" id="GO:0032440">
    <property type="term" value="F:2-alkenal reductase [NAD(P)H] activity"/>
    <property type="evidence" value="ECO:0007669"/>
    <property type="project" value="TreeGrafter"/>
</dbReference>
<dbReference type="InterPro" id="IPR045010">
    <property type="entry name" value="MDR_fam"/>
</dbReference>
<keyword evidence="2" id="KW-0560">Oxidoreductase</keyword>
<proteinExistence type="evidence at transcript level"/>
<protein>
    <submittedName>
        <fullName evidence="4">Alkenal reductase-like protein</fullName>
    </submittedName>
</protein>
<feature type="domain" description="Enoyl reductase (ER)" evidence="3">
    <location>
        <begin position="64"/>
        <end position="344"/>
    </location>
</feature>
<dbReference type="InterPro" id="IPR041694">
    <property type="entry name" value="ADH_N_2"/>
</dbReference>
<reference evidence="4" key="1">
    <citation type="submission" date="2020-05" db="EMBL/GenBank/DDBJ databases">
        <title>Discovery and engineering of colchicine alkaloid biosynthesis.</title>
        <authorList>
            <person name="Nett R.S."/>
            <person name="Lau W."/>
            <person name="Sattely E.S."/>
        </authorList>
    </citation>
    <scope>NUCLEOTIDE SEQUENCE</scope>
</reference>
<dbReference type="PANTHER" id="PTHR43205">
    <property type="entry name" value="PROSTAGLANDIN REDUCTASE"/>
    <property type="match status" value="1"/>
</dbReference>
<dbReference type="InterPro" id="IPR020843">
    <property type="entry name" value="ER"/>
</dbReference>
<evidence type="ECO:0000313" key="4">
    <source>
        <dbReference type="EMBL" id="QLI49062.1"/>
    </source>
</evidence>
<comment type="subunit">
    <text evidence="1">Homodimer.</text>
</comment>
<sequence>MAEVVESRQWVMTAYAEEGLPTPEHVTLITTKVAVDAASIPEGHAAVQVLWISIDPYLRSGMLGRMDGLCFPPFPIGKVITTLGVGRIIRSKDASYCEGDIVLHTSVPVADYCIAPATMLRKIDMGTRISPLDYLTAFGLPGFAAWIAIHLIGNPKPGENVFISAAAGAVGMLAGQLAKLKGCRVVGSTGTDEKVNLLKEEFKFDDAFNYKKEADFDAALSKYLPSGIDIYVDNVGGKMLEAVLNHVNKKARIPLCGMISQYNQVWTERDGVRNLLNMIGKEVRMEGFIITSYLQQFQDFEQEIGEYLNEGKLVSKVKIVEGIEGFLESLLSLFSSSNVGKVILQVNK</sequence>
<dbReference type="SUPFAM" id="SSF50129">
    <property type="entry name" value="GroES-like"/>
    <property type="match status" value="1"/>
</dbReference>
<evidence type="ECO:0000256" key="1">
    <source>
        <dbReference type="ARBA" id="ARBA00011738"/>
    </source>
</evidence>
<dbReference type="InterPro" id="IPR011032">
    <property type="entry name" value="GroES-like_sf"/>
</dbReference>
<dbReference type="Gene3D" id="3.40.50.720">
    <property type="entry name" value="NAD(P)-binding Rossmann-like Domain"/>
    <property type="match status" value="1"/>
</dbReference>
<accession>A0A7D5Q548</accession>
<evidence type="ECO:0000256" key="2">
    <source>
        <dbReference type="ARBA" id="ARBA00023002"/>
    </source>
</evidence>
<dbReference type="SMART" id="SM00829">
    <property type="entry name" value="PKS_ER"/>
    <property type="match status" value="1"/>
</dbReference>
<dbReference type="SUPFAM" id="SSF51735">
    <property type="entry name" value="NAD(P)-binding Rossmann-fold domains"/>
    <property type="match status" value="1"/>
</dbReference>
<organism evidence="4">
    <name type="scientific">Gloriosa superba</name>
    <name type="common">Glory lily</name>
    <dbReference type="NCBI Taxonomy" id="41220"/>
    <lineage>
        <taxon>Eukaryota</taxon>
        <taxon>Viridiplantae</taxon>
        <taxon>Streptophyta</taxon>
        <taxon>Embryophyta</taxon>
        <taxon>Tracheophyta</taxon>
        <taxon>Spermatophyta</taxon>
        <taxon>Magnoliopsida</taxon>
        <taxon>Liliopsida</taxon>
        <taxon>Liliales</taxon>
        <taxon>Colchicaceae</taxon>
        <taxon>Gloriosa</taxon>
    </lineage>
</organism>